<feature type="domain" description="ABC transmembrane type-1" evidence="13">
    <location>
        <begin position="692"/>
        <end position="973"/>
    </location>
</feature>
<keyword evidence="8 11" id="KW-1133">Transmembrane helix</keyword>
<gene>
    <name evidence="14" type="ORF">LLUT_LOCUS18282</name>
</gene>
<evidence type="ECO:0000256" key="7">
    <source>
        <dbReference type="ARBA" id="ARBA00022840"/>
    </source>
</evidence>
<feature type="transmembrane region" description="Helical" evidence="11">
    <location>
        <begin position="190"/>
        <end position="211"/>
    </location>
</feature>
<dbReference type="FunFam" id="1.20.1560.10:FF:000029">
    <property type="entry name" value="ABC transporter B family member 1"/>
    <property type="match status" value="1"/>
</dbReference>
<dbReference type="CDD" id="cd18577">
    <property type="entry name" value="ABC_6TM_Pgp_ABCB1_D1_like"/>
    <property type="match status" value="1"/>
</dbReference>
<feature type="transmembrane region" description="Helical" evidence="11">
    <location>
        <begin position="88"/>
        <end position="107"/>
    </location>
</feature>
<evidence type="ECO:0000313" key="14">
    <source>
        <dbReference type="EMBL" id="CAL0317222.1"/>
    </source>
</evidence>
<dbReference type="InterPro" id="IPR017871">
    <property type="entry name" value="ABC_transporter-like_CS"/>
</dbReference>
<accession>A0AAV1X6K8</accession>
<dbReference type="FunFam" id="1.20.1560.10:FF:000126">
    <property type="entry name" value="Putative ABC transporter B family member 8"/>
    <property type="match status" value="1"/>
</dbReference>
<dbReference type="InterPro" id="IPR036640">
    <property type="entry name" value="ABC1_TM_sf"/>
</dbReference>
<organism evidence="14 15">
    <name type="scientific">Lupinus luteus</name>
    <name type="common">European yellow lupine</name>
    <dbReference type="NCBI Taxonomy" id="3873"/>
    <lineage>
        <taxon>Eukaryota</taxon>
        <taxon>Viridiplantae</taxon>
        <taxon>Streptophyta</taxon>
        <taxon>Embryophyta</taxon>
        <taxon>Tracheophyta</taxon>
        <taxon>Spermatophyta</taxon>
        <taxon>Magnoliopsida</taxon>
        <taxon>eudicotyledons</taxon>
        <taxon>Gunneridae</taxon>
        <taxon>Pentapetalae</taxon>
        <taxon>rosids</taxon>
        <taxon>fabids</taxon>
        <taxon>Fabales</taxon>
        <taxon>Fabaceae</taxon>
        <taxon>Papilionoideae</taxon>
        <taxon>50 kb inversion clade</taxon>
        <taxon>genistoids sensu lato</taxon>
        <taxon>core genistoids</taxon>
        <taxon>Genisteae</taxon>
        <taxon>Lupinus</taxon>
    </lineage>
</organism>
<dbReference type="Pfam" id="PF00664">
    <property type="entry name" value="ABC_membrane"/>
    <property type="match status" value="2"/>
</dbReference>
<dbReference type="PANTHER" id="PTHR45136">
    <property type="entry name" value="ABC TRANSPORTER DOMAIN-CONTAINING PROTEIN"/>
    <property type="match status" value="1"/>
</dbReference>
<evidence type="ECO:0008006" key="16">
    <source>
        <dbReference type="Google" id="ProtNLM"/>
    </source>
</evidence>
<dbReference type="SMART" id="SM00382">
    <property type="entry name" value="AAA"/>
    <property type="match status" value="2"/>
</dbReference>
<protein>
    <recommendedName>
        <fullName evidence="16">ABC transporter B family member 15</fullName>
    </recommendedName>
</protein>
<dbReference type="Gene3D" id="3.40.50.300">
    <property type="entry name" value="P-loop containing nucleotide triphosphate hydrolases"/>
    <property type="match status" value="2"/>
</dbReference>
<evidence type="ECO:0000256" key="4">
    <source>
        <dbReference type="ARBA" id="ARBA00022692"/>
    </source>
</evidence>
<keyword evidence="15" id="KW-1185">Reference proteome</keyword>
<dbReference type="PROSITE" id="PS50893">
    <property type="entry name" value="ABC_TRANSPORTER_2"/>
    <property type="match status" value="2"/>
</dbReference>
<dbReference type="GO" id="GO:0005886">
    <property type="term" value="C:plasma membrane"/>
    <property type="evidence" value="ECO:0007669"/>
    <property type="project" value="UniProtKB-SubCell"/>
</dbReference>
<evidence type="ECO:0000256" key="10">
    <source>
        <dbReference type="ARBA" id="ARBA00023180"/>
    </source>
</evidence>
<dbReference type="InterPro" id="IPR027417">
    <property type="entry name" value="P-loop_NTPase"/>
</dbReference>
<feature type="domain" description="ABC transporter" evidence="12">
    <location>
        <begin position="363"/>
        <end position="599"/>
    </location>
</feature>
<feature type="domain" description="ABC transporter" evidence="12">
    <location>
        <begin position="1008"/>
        <end position="1247"/>
    </location>
</feature>
<feature type="transmembrane region" description="Helical" evidence="11">
    <location>
        <begin position="268"/>
        <end position="288"/>
    </location>
</feature>
<evidence type="ECO:0000256" key="3">
    <source>
        <dbReference type="ARBA" id="ARBA00022448"/>
    </source>
</evidence>
<feature type="transmembrane region" description="Helical" evidence="11">
    <location>
        <begin position="692"/>
        <end position="714"/>
    </location>
</feature>
<feature type="transmembrane region" description="Helical" evidence="11">
    <location>
        <begin position="35"/>
        <end position="58"/>
    </location>
</feature>
<evidence type="ECO:0000256" key="6">
    <source>
        <dbReference type="ARBA" id="ARBA00022741"/>
    </source>
</evidence>
<dbReference type="CDD" id="cd03249">
    <property type="entry name" value="ABC_MTABC3_MDL1_MDL2"/>
    <property type="match status" value="2"/>
</dbReference>
<evidence type="ECO:0000256" key="8">
    <source>
        <dbReference type="ARBA" id="ARBA00022989"/>
    </source>
</evidence>
<evidence type="ECO:0000313" key="15">
    <source>
        <dbReference type="Proteomes" id="UP001497480"/>
    </source>
</evidence>
<keyword evidence="6" id="KW-0547">Nucleotide-binding</keyword>
<keyword evidence="10" id="KW-0325">Glycoprotein</keyword>
<comment type="similarity">
    <text evidence="2">Belongs to the ABC transporter superfamily. ABCB family. Multidrug resistance exporter (TC 3.A.1.201) subfamily.</text>
</comment>
<evidence type="ECO:0000259" key="13">
    <source>
        <dbReference type="PROSITE" id="PS50929"/>
    </source>
</evidence>
<dbReference type="Proteomes" id="UP001497480">
    <property type="component" value="Unassembled WGS sequence"/>
</dbReference>
<sequence>MGSGEDIQKSNSMVRKKKKNGSIRSIFKHADSQDWFLMALGFIGTIGDGFSIPLVLLITSKMMNDIGGSSINLGSDFIHKMNQNAVDLLYLAVGSFVACFLEGYCWTRTGERQAARMRVRYLKAVLRQEVAYFDLHVTSTSEVITSVSNDTLVLQDCLAEKAPNFLTNIAMFGGSYIVAFALLWRLAIVGFPFIILLVIPGLIYGRTLMGLTRKIREEYNKAGTIAEQAISSIRTVYSFVGENKTIVAFSDSLQGSVKLGLKQGLAKGLAIGSNGVVFAIWSFMSWYGSRMVMYHGSKGGTVFAVGSSIAVGGLALGAALSNVKYFSDASSAAERISEVIRRVPKIDSDNMDGEILENVSGEVDFDKVQFAYPSRPDSIILNDMCLKVPSGKTLALVGGSGSGKSTLVALLQRFYDPIGGEIRLDGVAIHKLQLKWLRSQMGLVSQEPALFATSIKENILFGREDATEHEVVESAKDSNAHNFISQLPNAYNTQVGERGVQMSGGQKQRIAIARAIIKKPRILLLDEATSALDSESERVVQEALDKAALGRTTIIIAHRLSTIRNADIIAVVKNGKIMEMGSHNELIQNQHGLYTSLVHLQQTEKTSSDTYPLENSSILSNKDVIQNTSSRRISIASRSGSAISAAPASVNDGDHDVENVVEDEKLHVPSFWRLLALNLPEWKQACLGCLNALFFGAIQPSYAFALGSMISVYFLTDHDEIKRKTMIYSLCFVGLALFSLVVNILQHYSFAYMGEYLTKRVRERMFSKILTFEVGWFDQDENSTGAICSRLARDANVVRSLVGDRMALLIQTISAVVIACTMGLVIAWRLAIVMIAVQPIIIACFYTRRVLLKSLSQKAIMAQDESSKLAAEAVSNVRTITAFSSQDRIIKMLEKSQESPRRESIRQSWFAGLGLACSQSLTSCTWALDFWYGSKLISHGYITSKQLFETFMILISTGRVIADAGSMTSDLAKGADAVASVFAVLDRDTKIEPDETEGYKPEKLRGEIELSEVHFAYPARPNAMIFQGFSMKIDAEKSTALVGQSGSGKSTIIALIERFYDPLKGTITIDGRDIKSYNLRSLRNHIALVSQEPTLFGGTIRENIAYGAYDKKNTNEAEIIEAAKASNAHDFITSLKEGYDTFCGDKGVQLSGGQKQRIAIARAILKNPEVLLLDEATSALDSESEKVVQDALERVMVGRSSVVVAHRLSTIQNCDVIVVLGKGKVVEKGTHSSLLSKGPSGAYYSLVSLQRRPSN</sequence>
<evidence type="ECO:0000256" key="11">
    <source>
        <dbReference type="SAM" id="Phobius"/>
    </source>
</evidence>
<reference evidence="14 15" key="1">
    <citation type="submission" date="2024-03" db="EMBL/GenBank/DDBJ databases">
        <authorList>
            <person name="Martinez-Hernandez J."/>
        </authorList>
    </citation>
    <scope>NUCLEOTIDE SEQUENCE [LARGE SCALE GENOMIC DNA]</scope>
</reference>
<feature type="transmembrane region" description="Helical" evidence="11">
    <location>
        <begin position="832"/>
        <end position="851"/>
    </location>
</feature>
<comment type="subcellular location">
    <subcellularLocation>
        <location evidence="1">Cell membrane</location>
        <topology evidence="1">Multi-pass membrane protein</topology>
    </subcellularLocation>
</comment>
<comment type="caution">
    <text evidence="14">The sequence shown here is derived from an EMBL/GenBank/DDBJ whole genome shotgun (WGS) entry which is preliminary data.</text>
</comment>
<feature type="domain" description="ABC transmembrane type-1" evidence="13">
    <location>
        <begin position="39"/>
        <end position="328"/>
    </location>
</feature>
<keyword evidence="9 11" id="KW-0472">Membrane</keyword>
<dbReference type="SUPFAM" id="SSF52540">
    <property type="entry name" value="P-loop containing nucleoside triphosphate hydrolases"/>
    <property type="match status" value="2"/>
</dbReference>
<dbReference type="EMBL" id="CAXHTB010000012">
    <property type="protein sequence ID" value="CAL0317222.1"/>
    <property type="molecule type" value="Genomic_DNA"/>
</dbReference>
<dbReference type="GO" id="GO:0005524">
    <property type="term" value="F:ATP binding"/>
    <property type="evidence" value="ECO:0007669"/>
    <property type="project" value="UniProtKB-KW"/>
</dbReference>
<name>A0AAV1X6K8_LUPLU</name>
<feature type="transmembrane region" description="Helical" evidence="11">
    <location>
        <begin position="300"/>
        <end position="320"/>
    </location>
</feature>
<dbReference type="PROSITE" id="PS50929">
    <property type="entry name" value="ABC_TM1F"/>
    <property type="match status" value="2"/>
</dbReference>
<dbReference type="Gene3D" id="1.20.1560.10">
    <property type="entry name" value="ABC transporter type 1, transmembrane domain"/>
    <property type="match status" value="1"/>
</dbReference>
<dbReference type="InterPro" id="IPR003593">
    <property type="entry name" value="AAA+_ATPase"/>
</dbReference>
<keyword evidence="4 11" id="KW-0812">Transmembrane</keyword>
<dbReference type="AlphaFoldDB" id="A0AAV1X6K8"/>
<dbReference type="InterPro" id="IPR011527">
    <property type="entry name" value="ABC1_TM_dom"/>
</dbReference>
<evidence type="ECO:0000256" key="9">
    <source>
        <dbReference type="ARBA" id="ARBA00023136"/>
    </source>
</evidence>
<evidence type="ECO:0000256" key="1">
    <source>
        <dbReference type="ARBA" id="ARBA00004651"/>
    </source>
</evidence>
<evidence type="ECO:0000256" key="5">
    <source>
        <dbReference type="ARBA" id="ARBA00022737"/>
    </source>
</evidence>
<dbReference type="PROSITE" id="PS00211">
    <property type="entry name" value="ABC_TRANSPORTER_1"/>
    <property type="match status" value="2"/>
</dbReference>
<feature type="transmembrane region" description="Helical" evidence="11">
    <location>
        <begin position="726"/>
        <end position="745"/>
    </location>
</feature>
<dbReference type="FunFam" id="3.40.50.300:FF:000205">
    <property type="entry name" value="ABC transporter B family member 4"/>
    <property type="match status" value="2"/>
</dbReference>
<evidence type="ECO:0000256" key="2">
    <source>
        <dbReference type="ARBA" id="ARBA00007577"/>
    </source>
</evidence>
<dbReference type="Pfam" id="PF00005">
    <property type="entry name" value="ABC_tran"/>
    <property type="match status" value="2"/>
</dbReference>
<feature type="transmembrane region" description="Helical" evidence="11">
    <location>
        <begin position="806"/>
        <end position="826"/>
    </location>
</feature>
<dbReference type="PANTHER" id="PTHR45136:SF2">
    <property type="entry name" value="ABC TRANSPORTER DOMAIN-CONTAINING PROTEIN"/>
    <property type="match status" value="1"/>
</dbReference>
<keyword evidence="5" id="KW-0677">Repeat</keyword>
<dbReference type="InterPro" id="IPR003439">
    <property type="entry name" value="ABC_transporter-like_ATP-bd"/>
</dbReference>
<proteinExistence type="inferred from homology"/>
<dbReference type="GO" id="GO:0140359">
    <property type="term" value="F:ABC-type transporter activity"/>
    <property type="evidence" value="ECO:0007669"/>
    <property type="project" value="InterPro"/>
</dbReference>
<dbReference type="GO" id="GO:0016887">
    <property type="term" value="F:ATP hydrolysis activity"/>
    <property type="evidence" value="ECO:0007669"/>
    <property type="project" value="InterPro"/>
</dbReference>
<dbReference type="CDD" id="cd18578">
    <property type="entry name" value="ABC_6TM_Pgp_ABCB1_D2_like"/>
    <property type="match status" value="1"/>
</dbReference>
<keyword evidence="7" id="KW-0067">ATP-binding</keyword>
<dbReference type="SUPFAM" id="SSF90123">
    <property type="entry name" value="ABC transporter transmembrane region"/>
    <property type="match status" value="2"/>
</dbReference>
<keyword evidence="3" id="KW-0813">Transport</keyword>
<evidence type="ECO:0000259" key="12">
    <source>
        <dbReference type="PROSITE" id="PS50893"/>
    </source>
</evidence>